<dbReference type="GO" id="GO:0006508">
    <property type="term" value="P:proteolysis"/>
    <property type="evidence" value="ECO:0007669"/>
    <property type="project" value="UniProtKB-KW"/>
</dbReference>
<dbReference type="STRING" id="993692.IV57_GL002346"/>
<protein>
    <submittedName>
        <fullName evidence="21">Bifunctional glycolsyltransferase transpeptidase penicillin binding protein 2A</fullName>
    </submittedName>
</protein>
<evidence type="ECO:0000256" key="2">
    <source>
        <dbReference type="ARBA" id="ARBA00007739"/>
    </source>
</evidence>
<dbReference type="Gene3D" id="1.10.3810.10">
    <property type="entry name" value="Biosynthetic peptidoglycan transglycosylase-like"/>
    <property type="match status" value="1"/>
</dbReference>
<evidence type="ECO:0000256" key="1">
    <source>
        <dbReference type="ARBA" id="ARBA00007090"/>
    </source>
</evidence>
<evidence type="ECO:0000256" key="16">
    <source>
        <dbReference type="ARBA" id="ARBA00034000"/>
    </source>
</evidence>
<dbReference type="AlphaFoldDB" id="A0A0R2LJC3"/>
<dbReference type="PANTHER" id="PTHR32282">
    <property type="entry name" value="BINDING PROTEIN TRANSPEPTIDASE, PUTATIVE-RELATED"/>
    <property type="match status" value="1"/>
</dbReference>
<evidence type="ECO:0000256" key="13">
    <source>
        <dbReference type="ARBA" id="ARBA00023136"/>
    </source>
</evidence>
<keyword evidence="9" id="KW-0378">Hydrolase</keyword>
<evidence type="ECO:0000256" key="5">
    <source>
        <dbReference type="ARBA" id="ARBA00022670"/>
    </source>
</evidence>
<keyword evidence="3" id="KW-1003">Cell membrane</keyword>
<dbReference type="Gene3D" id="3.40.710.10">
    <property type="entry name" value="DD-peptidase/beta-lactamase superfamily"/>
    <property type="match status" value="1"/>
</dbReference>
<dbReference type="GO" id="GO:0008658">
    <property type="term" value="F:penicillin binding"/>
    <property type="evidence" value="ECO:0007669"/>
    <property type="project" value="InterPro"/>
</dbReference>
<dbReference type="FunFam" id="1.10.3810.10:FF:000001">
    <property type="entry name" value="Penicillin-binding protein 1A"/>
    <property type="match status" value="1"/>
</dbReference>
<keyword evidence="22" id="KW-1185">Reference proteome</keyword>
<comment type="caution">
    <text evidence="21">The sequence shown here is derived from an EMBL/GenBank/DDBJ whole genome shotgun (WGS) entry which is preliminary data.</text>
</comment>
<sequence>MNKNNGFWDWLKPKLLVAWSFIKKYWHRFQLTRWLILIILTIILILSSYWTYKAKTSNVEDLQSSLQTKTTIMDKDGADAGQLYANKGTYVSYDKISKNIQNAVTSTEDRTFWTNPGFSIKGYARAALGYLIHHGISGGGSTLTQQLAKNSLLTQKQTISRKGEELFLAIEINHVYSKKEIITMYLNNAYFGNGVWGVQDASEKYFGKNASELNPAEGAVLAGILRSPNFYNPIDSMSNSTSRRNLVLDLMVQNKKLTASQASYYKSTAIDVNDGYEVSSSYKYPYFFDAVIDEAVNKYGLKEDDILNKGYKIYTTLDQKMQSSMQSSFETSYLFPGNAADGTKVQGASVAVNPQNGGILAVVGGRGDHTFRGFNRATQMKRQPGSTIKPLAVYTPAIENGYSYDSELPDEVTSFGKNKYTPTNADGLYQESMPMYKALAQSENVPAVALLDKIGVKKGVNSVENFGIKVHKNDQNLALALGGLETGVSPLQMARSYTAFANDGRLSNTHFITKIVDSTGTVIVNNTNTTTKQIISKNTAKEMTSMMLGVYNEGTGKTAKPAGYQIAGKTGSTEVPDSYGYAGTKDQWMIGYTPDVVVASWIGFDKTDQNHFLPGASENGLSALFKDEMTGILPNTKETSFSVKDAAKLAQENTTDTGDNDISKSIQDGVNNVKNRATEWYNSIKNFFGQ</sequence>
<dbReference type="GO" id="GO:0071555">
    <property type="term" value="P:cell wall organization"/>
    <property type="evidence" value="ECO:0007669"/>
    <property type="project" value="UniProtKB-KW"/>
</dbReference>
<comment type="similarity">
    <text evidence="2">In the N-terminal section; belongs to the glycosyltransferase 51 family.</text>
</comment>
<comment type="similarity">
    <text evidence="1">In the C-terminal section; belongs to the transpeptidase family.</text>
</comment>
<organism evidence="21 22">
    <name type="scientific">Companilactobacillus kimchiensis</name>
    <dbReference type="NCBI Taxonomy" id="993692"/>
    <lineage>
        <taxon>Bacteria</taxon>
        <taxon>Bacillati</taxon>
        <taxon>Bacillota</taxon>
        <taxon>Bacilli</taxon>
        <taxon>Lactobacillales</taxon>
        <taxon>Lactobacillaceae</taxon>
        <taxon>Companilactobacillus</taxon>
    </lineage>
</organism>
<keyword evidence="7 21" id="KW-0808">Transferase</keyword>
<evidence type="ECO:0000256" key="8">
    <source>
        <dbReference type="ARBA" id="ARBA00022692"/>
    </source>
</evidence>
<feature type="domain" description="Glycosyl transferase family 51" evidence="20">
    <location>
        <begin position="82"/>
        <end position="251"/>
    </location>
</feature>
<comment type="catalytic activity">
    <reaction evidence="17">
        <text>[GlcNAc-(1-&gt;4)-Mur2Ac(oyl-L-Ala-gamma-D-Glu-L-Lys-D-Ala-D-Ala)](n)-di-trans,octa-cis-undecaprenyl diphosphate + beta-D-GlcNAc-(1-&gt;4)-Mur2Ac(oyl-L-Ala-gamma-D-Glu-L-Lys-D-Ala-D-Ala)-di-trans,octa-cis-undecaprenyl diphosphate = [GlcNAc-(1-&gt;4)-Mur2Ac(oyl-L-Ala-gamma-D-Glu-L-Lys-D-Ala-D-Ala)](n+1)-di-trans,octa-cis-undecaprenyl diphosphate + di-trans,octa-cis-undecaprenyl diphosphate + H(+)</text>
        <dbReference type="Rhea" id="RHEA:23708"/>
        <dbReference type="Rhea" id="RHEA-COMP:9602"/>
        <dbReference type="Rhea" id="RHEA-COMP:9603"/>
        <dbReference type="ChEBI" id="CHEBI:15378"/>
        <dbReference type="ChEBI" id="CHEBI:58405"/>
        <dbReference type="ChEBI" id="CHEBI:60033"/>
        <dbReference type="ChEBI" id="CHEBI:78435"/>
        <dbReference type="EC" id="2.4.99.28"/>
    </reaction>
</comment>
<dbReference type="GO" id="GO:0009252">
    <property type="term" value="P:peptidoglycan biosynthetic process"/>
    <property type="evidence" value="ECO:0007669"/>
    <property type="project" value="UniProtKB-KW"/>
</dbReference>
<evidence type="ECO:0000256" key="6">
    <source>
        <dbReference type="ARBA" id="ARBA00022676"/>
    </source>
</evidence>
<keyword evidence="4" id="KW-0121">Carboxypeptidase</keyword>
<keyword evidence="14" id="KW-0511">Multifunctional enzyme</keyword>
<feature type="domain" description="Penicillin-binding protein transpeptidase" evidence="19">
    <location>
        <begin position="347"/>
        <end position="599"/>
    </location>
</feature>
<evidence type="ECO:0000256" key="18">
    <source>
        <dbReference type="SAM" id="Phobius"/>
    </source>
</evidence>
<dbReference type="GO" id="GO:0030288">
    <property type="term" value="C:outer membrane-bounded periplasmic space"/>
    <property type="evidence" value="ECO:0007669"/>
    <property type="project" value="TreeGrafter"/>
</dbReference>
<dbReference type="GO" id="GO:0008955">
    <property type="term" value="F:peptidoglycan glycosyltransferase activity"/>
    <property type="evidence" value="ECO:0007669"/>
    <property type="project" value="UniProtKB-EC"/>
</dbReference>
<dbReference type="Proteomes" id="UP000051006">
    <property type="component" value="Unassembled WGS sequence"/>
</dbReference>
<dbReference type="InterPro" id="IPR036950">
    <property type="entry name" value="PBP_transglycosylase"/>
</dbReference>
<evidence type="ECO:0000259" key="20">
    <source>
        <dbReference type="Pfam" id="PF00912"/>
    </source>
</evidence>
<evidence type="ECO:0000256" key="7">
    <source>
        <dbReference type="ARBA" id="ARBA00022679"/>
    </source>
</evidence>
<dbReference type="Pfam" id="PF00905">
    <property type="entry name" value="Transpeptidase"/>
    <property type="match status" value="1"/>
</dbReference>
<keyword evidence="11" id="KW-0573">Peptidoglycan synthesis</keyword>
<dbReference type="InterPro" id="IPR023346">
    <property type="entry name" value="Lysozyme-like_dom_sf"/>
</dbReference>
<dbReference type="SUPFAM" id="SSF56601">
    <property type="entry name" value="beta-lactamase/transpeptidase-like"/>
    <property type="match status" value="1"/>
</dbReference>
<keyword evidence="12 18" id="KW-1133">Transmembrane helix</keyword>
<dbReference type="SUPFAM" id="SSF53955">
    <property type="entry name" value="Lysozyme-like"/>
    <property type="match status" value="1"/>
</dbReference>
<dbReference type="GO" id="GO:0009002">
    <property type="term" value="F:serine-type D-Ala-D-Ala carboxypeptidase activity"/>
    <property type="evidence" value="ECO:0007669"/>
    <property type="project" value="UniProtKB-EC"/>
</dbReference>
<keyword evidence="8 18" id="KW-0812">Transmembrane</keyword>
<keyword evidence="5" id="KW-0645">Protease</keyword>
<dbReference type="InterPro" id="IPR012338">
    <property type="entry name" value="Beta-lactam/transpept-like"/>
</dbReference>
<evidence type="ECO:0000256" key="10">
    <source>
        <dbReference type="ARBA" id="ARBA00022960"/>
    </source>
</evidence>
<keyword evidence="15" id="KW-0961">Cell wall biogenesis/degradation</keyword>
<keyword evidence="13 18" id="KW-0472">Membrane</keyword>
<dbReference type="PANTHER" id="PTHR32282:SF32">
    <property type="entry name" value="PENICILLIN-BINDING PROTEIN 2A"/>
    <property type="match status" value="1"/>
</dbReference>
<evidence type="ECO:0000256" key="15">
    <source>
        <dbReference type="ARBA" id="ARBA00023316"/>
    </source>
</evidence>
<evidence type="ECO:0000256" key="4">
    <source>
        <dbReference type="ARBA" id="ARBA00022645"/>
    </source>
</evidence>
<evidence type="ECO:0000256" key="17">
    <source>
        <dbReference type="ARBA" id="ARBA00049902"/>
    </source>
</evidence>
<keyword evidence="6" id="KW-0328">Glycosyltransferase</keyword>
<evidence type="ECO:0000259" key="19">
    <source>
        <dbReference type="Pfam" id="PF00905"/>
    </source>
</evidence>
<reference evidence="21 22" key="1">
    <citation type="journal article" date="2015" name="Genome Announc.">
        <title>Expanding the biotechnology potential of lactobacilli through comparative genomics of 213 strains and associated genera.</title>
        <authorList>
            <person name="Sun Z."/>
            <person name="Harris H.M."/>
            <person name="McCann A."/>
            <person name="Guo C."/>
            <person name="Argimon S."/>
            <person name="Zhang W."/>
            <person name="Yang X."/>
            <person name="Jeffery I.B."/>
            <person name="Cooney J.C."/>
            <person name="Kagawa T.F."/>
            <person name="Liu W."/>
            <person name="Song Y."/>
            <person name="Salvetti E."/>
            <person name="Wrobel A."/>
            <person name="Rasinkangas P."/>
            <person name="Parkhill J."/>
            <person name="Rea M.C."/>
            <person name="O'Sullivan O."/>
            <person name="Ritari J."/>
            <person name="Douillard F.P."/>
            <person name="Paul Ross R."/>
            <person name="Yang R."/>
            <person name="Briner A.E."/>
            <person name="Felis G.E."/>
            <person name="de Vos W.M."/>
            <person name="Barrangou R."/>
            <person name="Klaenhammer T.R."/>
            <person name="Caufield P.W."/>
            <person name="Cui Y."/>
            <person name="Zhang H."/>
            <person name="O'Toole P.W."/>
        </authorList>
    </citation>
    <scope>NUCLEOTIDE SEQUENCE [LARGE SCALE GENOMIC DNA]</scope>
    <source>
        <strain evidence="21 22">DSM 24716</strain>
    </source>
</reference>
<evidence type="ECO:0000256" key="9">
    <source>
        <dbReference type="ARBA" id="ARBA00022801"/>
    </source>
</evidence>
<dbReference type="InterPro" id="IPR001460">
    <property type="entry name" value="PCN-bd_Tpept"/>
</dbReference>
<evidence type="ECO:0000313" key="22">
    <source>
        <dbReference type="Proteomes" id="UP000051006"/>
    </source>
</evidence>
<dbReference type="RefSeq" id="WP_083488899.1">
    <property type="nucleotide sequence ID" value="NZ_JQCF01000007.1"/>
</dbReference>
<dbReference type="GO" id="GO:0008360">
    <property type="term" value="P:regulation of cell shape"/>
    <property type="evidence" value="ECO:0007669"/>
    <property type="project" value="UniProtKB-KW"/>
</dbReference>
<evidence type="ECO:0000313" key="21">
    <source>
        <dbReference type="EMBL" id="KRN99740.1"/>
    </source>
</evidence>
<evidence type="ECO:0000256" key="3">
    <source>
        <dbReference type="ARBA" id="ARBA00022475"/>
    </source>
</evidence>
<evidence type="ECO:0000256" key="14">
    <source>
        <dbReference type="ARBA" id="ARBA00023268"/>
    </source>
</evidence>
<gene>
    <name evidence="21" type="ORF">IV57_GL002346</name>
</gene>
<accession>A0A0R2LJC3</accession>
<dbReference type="OrthoDB" id="9766909at2"/>
<proteinExistence type="inferred from homology"/>
<dbReference type="EMBL" id="JQCF01000007">
    <property type="protein sequence ID" value="KRN99740.1"/>
    <property type="molecule type" value="Genomic_DNA"/>
</dbReference>
<dbReference type="InterPro" id="IPR050396">
    <property type="entry name" value="Glycosyltr_51/Transpeptidase"/>
</dbReference>
<keyword evidence="10" id="KW-0133">Cell shape</keyword>
<evidence type="ECO:0000256" key="11">
    <source>
        <dbReference type="ARBA" id="ARBA00022984"/>
    </source>
</evidence>
<dbReference type="Pfam" id="PF00912">
    <property type="entry name" value="Transgly"/>
    <property type="match status" value="1"/>
</dbReference>
<dbReference type="Gene3D" id="6.20.370.110">
    <property type="match status" value="1"/>
</dbReference>
<dbReference type="InterPro" id="IPR001264">
    <property type="entry name" value="Glyco_trans_51"/>
</dbReference>
<comment type="catalytic activity">
    <reaction evidence="16">
        <text>Preferential cleavage: (Ac)2-L-Lys-D-Ala-|-D-Ala. Also transpeptidation of peptidyl-alanyl moieties that are N-acyl substituents of D-alanine.</text>
        <dbReference type="EC" id="3.4.16.4"/>
    </reaction>
</comment>
<dbReference type="PATRIC" id="fig|993692.3.peg.2390"/>
<dbReference type="NCBIfam" id="TIGR02074">
    <property type="entry name" value="PBP_1a_fam"/>
    <property type="match status" value="1"/>
</dbReference>
<evidence type="ECO:0000256" key="12">
    <source>
        <dbReference type="ARBA" id="ARBA00022989"/>
    </source>
</evidence>
<name>A0A0R2LJC3_9LACO</name>
<feature type="transmembrane region" description="Helical" evidence="18">
    <location>
        <begin position="31"/>
        <end position="52"/>
    </location>
</feature>